<keyword evidence="8" id="KW-0012">Acyltransferase</keyword>
<feature type="transmembrane region" description="Helical" evidence="8">
    <location>
        <begin position="443"/>
        <end position="461"/>
    </location>
</feature>
<dbReference type="GO" id="GO:0032216">
    <property type="term" value="F:glucosaminyl-phosphatidylinositol O-acyltransferase activity"/>
    <property type="evidence" value="ECO:0007669"/>
    <property type="project" value="EnsemblFungi"/>
</dbReference>
<keyword evidence="8" id="KW-0808">Transferase</keyword>
<feature type="transmembrane region" description="Helical" evidence="8">
    <location>
        <begin position="242"/>
        <end position="263"/>
    </location>
</feature>
<dbReference type="GO" id="GO:0006506">
    <property type="term" value="P:GPI anchor biosynthetic process"/>
    <property type="evidence" value="ECO:0007669"/>
    <property type="project" value="UniProtKB-UniPathway"/>
</dbReference>
<dbReference type="UniPathway" id="UPA00196"/>
<dbReference type="InterPro" id="IPR009447">
    <property type="entry name" value="PIGW/GWT1"/>
</dbReference>
<reference evidence="9 10" key="1">
    <citation type="journal article" date="2016" name="Proc. Natl. Acad. Sci. U.S.A.">
        <title>Comparative genomics of biotechnologically important yeasts.</title>
        <authorList>
            <person name="Riley R."/>
            <person name="Haridas S."/>
            <person name="Wolfe K.H."/>
            <person name="Lopes M.R."/>
            <person name="Hittinger C.T."/>
            <person name="Goeker M."/>
            <person name="Salamov A.A."/>
            <person name="Wisecaver J.H."/>
            <person name="Long T.M."/>
            <person name="Calvey C.H."/>
            <person name="Aerts A.L."/>
            <person name="Barry K.W."/>
            <person name="Choi C."/>
            <person name="Clum A."/>
            <person name="Coughlan A.Y."/>
            <person name="Deshpande S."/>
            <person name="Douglass A.P."/>
            <person name="Hanson S.J."/>
            <person name="Klenk H.-P."/>
            <person name="LaButti K.M."/>
            <person name="Lapidus A."/>
            <person name="Lindquist E.A."/>
            <person name="Lipzen A.M."/>
            <person name="Meier-Kolthoff J.P."/>
            <person name="Ohm R.A."/>
            <person name="Otillar R.P."/>
            <person name="Pangilinan J.L."/>
            <person name="Peng Y."/>
            <person name="Rokas A."/>
            <person name="Rosa C.A."/>
            <person name="Scheuner C."/>
            <person name="Sibirny A.A."/>
            <person name="Slot J.C."/>
            <person name="Stielow J.B."/>
            <person name="Sun H."/>
            <person name="Kurtzman C.P."/>
            <person name="Blackwell M."/>
            <person name="Grigoriev I.V."/>
            <person name="Jeffries T.W."/>
        </authorList>
    </citation>
    <scope>NUCLEOTIDE SEQUENCE [LARGE SCALE GENOMIC DNA]</scope>
    <source>
        <strain evidence="9 10">DSM 6958</strain>
    </source>
</reference>
<dbReference type="GO" id="GO:0005789">
    <property type="term" value="C:endoplasmic reticulum membrane"/>
    <property type="evidence" value="ECO:0007669"/>
    <property type="project" value="UniProtKB-SubCell"/>
</dbReference>
<feature type="transmembrane region" description="Helical" evidence="8">
    <location>
        <begin position="203"/>
        <end position="227"/>
    </location>
</feature>
<dbReference type="EC" id="2.3.-.-" evidence="8"/>
<evidence type="ECO:0000313" key="9">
    <source>
        <dbReference type="EMBL" id="ODQ68282.1"/>
    </source>
</evidence>
<dbReference type="STRING" id="857566.A0A1E3PTM1"/>
<comment type="similarity">
    <text evidence="3 8">Belongs to the PIGW family.</text>
</comment>
<dbReference type="AlphaFoldDB" id="A0A1E3PTM1"/>
<dbReference type="Proteomes" id="UP000095009">
    <property type="component" value="Unassembled WGS sequence"/>
</dbReference>
<feature type="transmembrane region" description="Helical" evidence="8">
    <location>
        <begin position="270"/>
        <end position="296"/>
    </location>
</feature>
<evidence type="ECO:0000256" key="3">
    <source>
        <dbReference type="ARBA" id="ARBA00007559"/>
    </source>
</evidence>
<keyword evidence="8" id="KW-0256">Endoplasmic reticulum</keyword>
<evidence type="ECO:0000256" key="7">
    <source>
        <dbReference type="ARBA" id="ARBA00023136"/>
    </source>
</evidence>
<evidence type="ECO:0000256" key="6">
    <source>
        <dbReference type="ARBA" id="ARBA00022989"/>
    </source>
</evidence>
<comment type="function">
    <text evidence="8">A acetyltransferase, which acetylates the inositol ring of phosphatidylinositol during biosynthesis of GPI-anchor.</text>
</comment>
<keyword evidence="4 8" id="KW-0337">GPI-anchor biosynthesis</keyword>
<dbReference type="GO" id="GO:0072659">
    <property type="term" value="P:protein localization to plasma membrane"/>
    <property type="evidence" value="ECO:0007669"/>
    <property type="project" value="TreeGrafter"/>
</dbReference>
<dbReference type="OrthoDB" id="15270at2759"/>
<feature type="transmembrane region" description="Helical" evidence="8">
    <location>
        <begin position="308"/>
        <end position="330"/>
    </location>
</feature>
<comment type="subcellular location">
    <subcellularLocation>
        <location evidence="1 8">Endoplasmic reticulum membrane</location>
        <topology evidence="1 8">Multi-pass membrane protein</topology>
    </subcellularLocation>
</comment>
<organism evidence="9 10">
    <name type="scientific">Nadsonia fulvescens var. elongata DSM 6958</name>
    <dbReference type="NCBI Taxonomy" id="857566"/>
    <lineage>
        <taxon>Eukaryota</taxon>
        <taxon>Fungi</taxon>
        <taxon>Dikarya</taxon>
        <taxon>Ascomycota</taxon>
        <taxon>Saccharomycotina</taxon>
        <taxon>Dipodascomycetes</taxon>
        <taxon>Dipodascales</taxon>
        <taxon>Dipodascales incertae sedis</taxon>
        <taxon>Nadsonia</taxon>
    </lineage>
</organism>
<proteinExistence type="inferred from homology"/>
<feature type="transmembrane region" description="Helical" evidence="8">
    <location>
        <begin position="139"/>
        <end position="157"/>
    </location>
</feature>
<keyword evidence="7 8" id="KW-0472">Membrane</keyword>
<dbReference type="PANTHER" id="PTHR20661:SF0">
    <property type="entry name" value="PHOSPHATIDYLINOSITOL-GLYCAN BIOSYNTHESIS CLASS W PROTEIN"/>
    <property type="match status" value="1"/>
</dbReference>
<feature type="transmembrane region" description="Helical" evidence="8">
    <location>
        <begin position="397"/>
        <end position="422"/>
    </location>
</feature>
<evidence type="ECO:0000256" key="1">
    <source>
        <dbReference type="ARBA" id="ARBA00004477"/>
    </source>
</evidence>
<evidence type="ECO:0000313" key="10">
    <source>
        <dbReference type="Proteomes" id="UP000095009"/>
    </source>
</evidence>
<evidence type="ECO:0000256" key="2">
    <source>
        <dbReference type="ARBA" id="ARBA00004687"/>
    </source>
</evidence>
<dbReference type="EMBL" id="KV454406">
    <property type="protein sequence ID" value="ODQ68282.1"/>
    <property type="molecule type" value="Genomic_DNA"/>
</dbReference>
<dbReference type="PANTHER" id="PTHR20661">
    <property type="entry name" value="PHOSPHATIDYLINOSITOL-GLYCAN BIOSYNTHESIS CLASS W PROTEIN"/>
    <property type="match status" value="1"/>
</dbReference>
<feature type="transmembrane region" description="Helical" evidence="8">
    <location>
        <begin position="467"/>
        <end position="489"/>
    </location>
</feature>
<keyword evidence="6 8" id="KW-1133">Transmembrane helix</keyword>
<keyword evidence="5 8" id="KW-0812">Transmembrane</keyword>
<protein>
    <recommendedName>
        <fullName evidence="8">GPI-anchored wall transfer protein</fullName>
        <ecNumber evidence="8">2.3.-.-</ecNumber>
    </recommendedName>
</protein>
<accession>A0A1E3PTM1</accession>
<name>A0A1E3PTM1_9ASCO</name>
<feature type="transmembrane region" description="Helical" evidence="8">
    <location>
        <begin position="33"/>
        <end position="50"/>
    </location>
</feature>
<dbReference type="Pfam" id="PF06423">
    <property type="entry name" value="GWT1"/>
    <property type="match status" value="1"/>
</dbReference>
<comment type="pathway">
    <text evidence="2 8">Glycolipid biosynthesis; glycosylphosphatidylinositol-anchor biosynthesis.</text>
</comment>
<evidence type="ECO:0000256" key="4">
    <source>
        <dbReference type="ARBA" id="ARBA00022502"/>
    </source>
</evidence>
<dbReference type="PIRSF" id="PIRSF017321">
    <property type="entry name" value="GWT1"/>
    <property type="match status" value="1"/>
</dbReference>
<gene>
    <name evidence="9" type="ORF">NADFUDRAFT_20069</name>
</gene>
<evidence type="ECO:0000256" key="8">
    <source>
        <dbReference type="RuleBase" id="RU280819"/>
    </source>
</evidence>
<feature type="transmembrane region" description="Helical" evidence="8">
    <location>
        <begin position="90"/>
        <end position="108"/>
    </location>
</feature>
<feature type="transmembrane region" description="Helical" evidence="8">
    <location>
        <begin position="62"/>
        <end position="84"/>
    </location>
</feature>
<keyword evidence="10" id="KW-1185">Reference proteome</keyword>
<evidence type="ECO:0000256" key="5">
    <source>
        <dbReference type="ARBA" id="ARBA00022692"/>
    </source>
</evidence>
<feature type="transmembrane region" description="Helical" evidence="8">
    <location>
        <begin position="365"/>
        <end position="385"/>
    </location>
</feature>
<feature type="transmembrane region" description="Helical" evidence="8">
    <location>
        <begin position="177"/>
        <end position="196"/>
    </location>
</feature>
<sequence>MGDYESKASSAQSLKYLKEQFVSDLSGGKVSEIYLVTFVAISTYATWCALQSRFRFFSNRWSLPVILTDLSLNWLGVLFSVTTYSSEPGYLNSLLIFPALVLIFSPPIKNVSAESDPLTSDDGLVPYLLKKSYLTPYRGGMMVITCLAILAVDFRVFPRRFAKVETWGTSLMDLGVGSFVFSMGLVSARGVLVDAFKDTKRPFVSTLVASFKSASSILSLGAIRLILVKLLNYQEHVSEYGVHWNFFMTLGFLPPFVSTFNYFSRRIPTFFLALLVGVVYECLLDGTSLGGFILTAERTNLITQNKEGLFSFFGYFAIFLSGQATGYFVLPSKIINLKAIMIPQNSRAISSYSGKISGRVQTLKALMLCSAFYHLLFLYLDKFLYLTPSRRLANLPYITWVVSYNTLFLGLYVLVEILFFPVSCNISYDEAVPYSFEAINTNGLPIFLLSNILTGLVNMVFNTIEASVMKSMLILVGYATMLFAVSIVLRRAGIRIKI</sequence>